<name>W7AD07_9APIC</name>
<feature type="region of interest" description="Disordered" evidence="1">
    <location>
        <begin position="1146"/>
        <end position="1168"/>
    </location>
</feature>
<dbReference type="GeneID" id="20035340"/>
<reference evidence="2 3" key="1">
    <citation type="submission" date="2013-02" db="EMBL/GenBank/DDBJ databases">
        <title>The Genome Sequence of Plasmodium inui San Antonio 1.</title>
        <authorList>
            <consortium name="The Broad Institute Genome Sequencing Platform"/>
            <consortium name="The Broad Institute Genome Sequencing Center for Infectious Disease"/>
            <person name="Neafsey D."/>
            <person name="Cheeseman I."/>
            <person name="Volkman S."/>
            <person name="Adams J."/>
            <person name="Walker B."/>
            <person name="Young S.K."/>
            <person name="Zeng Q."/>
            <person name="Gargeya S."/>
            <person name="Fitzgerald M."/>
            <person name="Haas B."/>
            <person name="Abouelleil A."/>
            <person name="Alvarado L."/>
            <person name="Arachchi H.M."/>
            <person name="Berlin A.M."/>
            <person name="Chapman S.B."/>
            <person name="Dewar J."/>
            <person name="Goldberg J."/>
            <person name="Griggs A."/>
            <person name="Gujja S."/>
            <person name="Hansen M."/>
            <person name="Howarth C."/>
            <person name="Imamovic A."/>
            <person name="Larimer J."/>
            <person name="McCowan C."/>
            <person name="Murphy C."/>
            <person name="Neiman D."/>
            <person name="Pearson M."/>
            <person name="Priest M."/>
            <person name="Roberts A."/>
            <person name="Saif S."/>
            <person name="Shea T."/>
            <person name="Sisk P."/>
            <person name="Sykes S."/>
            <person name="Wortman J."/>
            <person name="Nusbaum C."/>
            <person name="Birren B."/>
        </authorList>
    </citation>
    <scope>NUCLEOTIDE SEQUENCE [LARGE SCALE GENOMIC DNA]</scope>
    <source>
        <strain evidence="2 3">San Antonio 1</strain>
    </source>
</reference>
<evidence type="ECO:0000313" key="2">
    <source>
        <dbReference type="EMBL" id="EUD69203.1"/>
    </source>
</evidence>
<feature type="region of interest" description="Disordered" evidence="1">
    <location>
        <begin position="216"/>
        <end position="238"/>
    </location>
</feature>
<dbReference type="Proteomes" id="UP000030640">
    <property type="component" value="Unassembled WGS sequence"/>
</dbReference>
<feature type="compositionally biased region" description="Basic residues" evidence="1">
    <location>
        <begin position="502"/>
        <end position="512"/>
    </location>
</feature>
<evidence type="ECO:0000313" key="3">
    <source>
        <dbReference type="Proteomes" id="UP000030640"/>
    </source>
</evidence>
<dbReference type="EMBL" id="KI965460">
    <property type="protein sequence ID" value="EUD69203.1"/>
    <property type="molecule type" value="Genomic_DNA"/>
</dbReference>
<protein>
    <submittedName>
        <fullName evidence="2">Uncharacterized protein</fullName>
    </submittedName>
</protein>
<gene>
    <name evidence="2" type="ORF">C922_00066</name>
</gene>
<dbReference type="OrthoDB" id="377447at2759"/>
<feature type="compositionally biased region" description="Polar residues" evidence="1">
    <location>
        <begin position="1146"/>
        <end position="1162"/>
    </location>
</feature>
<dbReference type="RefSeq" id="XP_008813905.1">
    <property type="nucleotide sequence ID" value="XM_008815683.1"/>
</dbReference>
<keyword evidence="3" id="KW-1185">Reference proteome</keyword>
<feature type="compositionally biased region" description="Basic and acidic residues" evidence="1">
    <location>
        <begin position="216"/>
        <end position="237"/>
    </location>
</feature>
<feature type="compositionally biased region" description="Polar residues" evidence="1">
    <location>
        <begin position="371"/>
        <end position="408"/>
    </location>
</feature>
<dbReference type="AlphaFoldDB" id="W7AD07"/>
<dbReference type="VEuPathDB" id="PlasmoDB:C922_00066"/>
<feature type="region of interest" description="Disordered" evidence="1">
    <location>
        <begin position="481"/>
        <end position="523"/>
    </location>
</feature>
<proteinExistence type="predicted"/>
<organism evidence="2 3">
    <name type="scientific">Plasmodium inui San Antonio 1</name>
    <dbReference type="NCBI Taxonomy" id="1237626"/>
    <lineage>
        <taxon>Eukaryota</taxon>
        <taxon>Sar</taxon>
        <taxon>Alveolata</taxon>
        <taxon>Apicomplexa</taxon>
        <taxon>Aconoidasida</taxon>
        <taxon>Haemosporida</taxon>
        <taxon>Plasmodiidae</taxon>
        <taxon>Plasmodium</taxon>
        <taxon>Plasmodium (Plasmodium)</taxon>
    </lineage>
</organism>
<accession>W7AD07</accession>
<feature type="region of interest" description="Disordered" evidence="1">
    <location>
        <begin position="362"/>
        <end position="447"/>
    </location>
</feature>
<evidence type="ECO:0000256" key="1">
    <source>
        <dbReference type="SAM" id="MobiDB-lite"/>
    </source>
</evidence>
<sequence>MRAQSETVKSSTPLRRIPKNRGTVVRNVSEINPMSQQELKNVIHVYSEANKAYYLNCLKNERNPKKKKKKNVSKKTESEEFDTHTLNPLNYRNEKFEENGALLHLPGSNLTPNYMSQNPSADYGVSSLAYGTLHKSNPLSWGCDYKKHYELPTICSIVKSKHPIYSRPQNAKTGRKDSSMCLKNKSKKKNSIKQFGEGCQNDKSFTVKKVPTFGNGKEDEIGDIHHDKHKSSEHGFDKNSVVDTTMKDISCSDKSKDISDGTCNYQGFSNDLERSSVNNSTLGGLKNMLEAREHHSNFTLKRQDYNEEGKNHAPIIQHMKRSKSQHNDLNFVNHRSINGMENMPSGNSVDIILSNSTIMEMRNSDTESERSYCSSGERSGDSSDYSNDSPICTNKNVKSDYNNSNDYSTPYMGMRRAENYKDRGKRKHKLAGHSSTKGLKHSGKSTKANTLSACKESYYDSYSKVAERNTKQGKVLIKCKVPHPGEKHNPNGSTDVMWGNRNNKKSKQSGKHKNNDSSKNGVDEEPILFDENCCSRGKKKGKTRGLRHGKHVRKYNLQSSSHVRNKKSPNMKTIHPLECQNGACAGIHNIVSSKPDIKQSSNVERCSCVHVKNTPDEKFCARNETANVMSRSTPKRETLTNREMEAHGEGGPIYAYAFRADTMPRTALVTYNMCENVPQGGMKNLSQNVFAEVRPELANVNLCVQEYPAKRYQSASVLPNFSAHSVPERNTPIPQSHFARAPPQVIHVPIEVSQGRLHLQGGGSQVQGVASQVHVVAPQTHGSLAQKQVPLLQTNVPISATLAPCGQSQFALKRDALPQAHPPQSQAQSQMAQMQQLPFVEKPIVLEQIPMTSVISSGELKAATKFCSLTELTNQLVSVKGESSGAYTTAHGLSKPFDQNCNRSQSIVENNSGDLSNKQCAEGVLTNALIKGSGTIDGRYTLCSNSNKCIDQFKGSDAKVTFSKGGNGMPSWVKTYVDIQSTNLKAEAANAGYLNVYTNKINEKTNSDVSSSMGILHCLSNIESSTGEVYHQPDASKHVAHKKSVNPKDMSQLIKTSNEKLINLQKKQLLDILQEKGNDGVKKTTHTVDSSPHTNGELNVQSINHVGGEKYQNLLGSTVQYFSYANPAEGLQNCADETEGVIFSATPQEISSKNQPAQNTPQVPVHLN</sequence>